<accession>A0ACC7P362</accession>
<proteinExistence type="predicted"/>
<dbReference type="Proteomes" id="UP001631969">
    <property type="component" value="Unassembled WGS sequence"/>
</dbReference>
<protein>
    <submittedName>
        <fullName evidence="1">DUF4386 domain-containing protein</fullName>
    </submittedName>
</protein>
<evidence type="ECO:0000313" key="2">
    <source>
        <dbReference type="Proteomes" id="UP001631969"/>
    </source>
</evidence>
<organism evidence="1 2">
    <name type="scientific">Paenibacillus mesotrionivorans</name>
    <dbReference type="NCBI Taxonomy" id="3160968"/>
    <lineage>
        <taxon>Bacteria</taxon>
        <taxon>Bacillati</taxon>
        <taxon>Bacillota</taxon>
        <taxon>Bacilli</taxon>
        <taxon>Bacillales</taxon>
        <taxon>Paenibacillaceae</taxon>
        <taxon>Paenibacillus</taxon>
    </lineage>
</organism>
<gene>
    <name evidence="1" type="ORF">ACI1P1_24210</name>
</gene>
<reference evidence="1" key="1">
    <citation type="submission" date="2024-12" db="EMBL/GenBank/DDBJ databases">
        <authorList>
            <person name="Wu N."/>
        </authorList>
    </citation>
    <scope>NUCLEOTIDE SEQUENCE</scope>
    <source>
        <strain evidence="1">P15</strain>
    </source>
</reference>
<name>A0ACC7P362_9BACL</name>
<comment type="caution">
    <text evidence="1">The sequence shown here is derived from an EMBL/GenBank/DDBJ whole genome shotgun (WGS) entry which is preliminary data.</text>
</comment>
<keyword evidence="2" id="KW-1185">Reference proteome</keyword>
<evidence type="ECO:0000313" key="1">
    <source>
        <dbReference type="EMBL" id="MFM9331403.1"/>
    </source>
</evidence>
<dbReference type="EMBL" id="JBJURJ010000018">
    <property type="protein sequence ID" value="MFM9331403.1"/>
    <property type="molecule type" value="Genomic_DNA"/>
</dbReference>
<sequence length="222" mass="24383">MKKSARVAGALFLVSTGAYMLGSGLLNPVLHRPDFLSNLYTDRTNVMLGWFLEWINAMAVLGIAMLLYPILKRHNEAFALGYFGSRVIESVLLILSAIGPFVLIALSHDYISMSTDQGPAMEWLGQIVLDLRAVLFQTAMLVLSLGSLLLCHVLYRARLIPRLLSVIGFIGYTALLANSCLAILGYETGSVLYIPGAVFEIAFPVWLLVKGFDVRILKSSTE</sequence>